<protein>
    <submittedName>
        <fullName evidence="6">LacI family transcriptional regulator</fullName>
    </submittedName>
</protein>
<keyword evidence="8" id="KW-1185">Reference proteome</keyword>
<evidence type="ECO:0000259" key="5">
    <source>
        <dbReference type="PROSITE" id="PS50932"/>
    </source>
</evidence>
<comment type="caution">
    <text evidence="6">The sequence shown here is derived from an EMBL/GenBank/DDBJ whole genome shotgun (WGS) entry which is preliminary data.</text>
</comment>
<dbReference type="InterPro" id="IPR028082">
    <property type="entry name" value="Peripla_BP_I"/>
</dbReference>
<feature type="compositionally biased region" description="Basic residues" evidence="4">
    <location>
        <begin position="7"/>
        <end position="18"/>
    </location>
</feature>
<gene>
    <name evidence="7" type="ORF">D7318_16700</name>
    <name evidence="6" type="ORF">D7319_15745</name>
</gene>
<dbReference type="PANTHER" id="PTHR30146">
    <property type="entry name" value="LACI-RELATED TRANSCRIPTIONAL REPRESSOR"/>
    <property type="match status" value="1"/>
</dbReference>
<reference evidence="8 9" key="1">
    <citation type="submission" date="2018-09" db="EMBL/GenBank/DDBJ databases">
        <title>Streptomyces sp. nov. DS1-2, an endophytic actinomycete isolated from roots of Dendrobium scabrilingue.</title>
        <authorList>
            <person name="Kuncharoen N."/>
            <person name="Kudo T."/>
            <person name="Ohkuma M."/>
            <person name="Yuki M."/>
            <person name="Tanasupawat S."/>
        </authorList>
    </citation>
    <scope>NUCLEOTIDE SEQUENCE [LARGE SCALE GENOMIC DNA]</scope>
    <source>
        <strain evidence="6 9">AZ1-7</strain>
        <strain evidence="7 8">DS1-2</strain>
    </source>
</reference>
<dbReference type="Proteomes" id="UP000268652">
    <property type="component" value="Unassembled WGS sequence"/>
</dbReference>
<evidence type="ECO:0000256" key="4">
    <source>
        <dbReference type="SAM" id="MobiDB-lite"/>
    </source>
</evidence>
<evidence type="ECO:0000256" key="1">
    <source>
        <dbReference type="ARBA" id="ARBA00023015"/>
    </source>
</evidence>
<dbReference type="Proteomes" id="UP000275024">
    <property type="component" value="Unassembled WGS sequence"/>
</dbReference>
<dbReference type="Pfam" id="PF13377">
    <property type="entry name" value="Peripla_BP_3"/>
    <property type="match status" value="1"/>
</dbReference>
<sequence>MREGHARRATPGGRRRPPRGPAPRARMMCRMRRQTVTLKDVARAAQVSLSTASEALSGTGRMTETTRRAVLDAAAALDYRPNSVARGLRTGLVQAIGLHHLHAGDRFASHYFREFVTGALEGSQAADYDLTLLSSNPQVPRNRTPRVDGVIIADPIGDDLRAAELLASGLPVVAGEHLPPGLPACPVVAADHADALRRILDHALTQGIGHPAFIGPDANSGWGVLLRTTFLDWCRENGLPAVTRESRFGNADTAEHEAQVGKLLDAEPATDLLVMSSEPIALGALAALRERGRAPRADILLACCGDSPMLSVTTPGITAVDMHPRALGRACAELLIRMIENEVEPPAEPSLLPAGIHWRPSTSRAATRAHDPHPAA</sequence>
<dbReference type="PROSITE" id="PS50932">
    <property type="entry name" value="HTH_LACI_2"/>
    <property type="match status" value="1"/>
</dbReference>
<feature type="domain" description="HTH lacI-type" evidence="5">
    <location>
        <begin position="36"/>
        <end position="90"/>
    </location>
</feature>
<dbReference type="AlphaFoldDB" id="A0A3A9W7M0"/>
<dbReference type="GO" id="GO:0000976">
    <property type="term" value="F:transcription cis-regulatory region binding"/>
    <property type="evidence" value="ECO:0007669"/>
    <property type="project" value="TreeGrafter"/>
</dbReference>
<evidence type="ECO:0000313" key="8">
    <source>
        <dbReference type="Proteomes" id="UP000268652"/>
    </source>
</evidence>
<evidence type="ECO:0000313" key="6">
    <source>
        <dbReference type="EMBL" id="RKN08373.1"/>
    </source>
</evidence>
<evidence type="ECO:0000313" key="9">
    <source>
        <dbReference type="Proteomes" id="UP000275024"/>
    </source>
</evidence>
<dbReference type="Gene3D" id="1.10.260.40">
    <property type="entry name" value="lambda repressor-like DNA-binding domains"/>
    <property type="match status" value="1"/>
</dbReference>
<evidence type="ECO:0000256" key="3">
    <source>
        <dbReference type="ARBA" id="ARBA00023163"/>
    </source>
</evidence>
<dbReference type="CDD" id="cd06267">
    <property type="entry name" value="PBP1_LacI_sugar_binding-like"/>
    <property type="match status" value="1"/>
</dbReference>
<dbReference type="EMBL" id="RBDX01000011">
    <property type="protein sequence ID" value="RKN08373.1"/>
    <property type="molecule type" value="Genomic_DNA"/>
</dbReference>
<name>A0A3A9W7M0_9ACTN</name>
<proteinExistence type="predicted"/>
<dbReference type="SUPFAM" id="SSF47413">
    <property type="entry name" value="lambda repressor-like DNA-binding domains"/>
    <property type="match status" value="1"/>
</dbReference>
<feature type="region of interest" description="Disordered" evidence="4">
    <location>
        <begin position="1"/>
        <end position="24"/>
    </location>
</feature>
<dbReference type="InterPro" id="IPR000843">
    <property type="entry name" value="HTH_LacI"/>
</dbReference>
<dbReference type="Pfam" id="PF00356">
    <property type="entry name" value="LacI"/>
    <property type="match status" value="1"/>
</dbReference>
<dbReference type="InterPro" id="IPR046335">
    <property type="entry name" value="LacI/GalR-like_sensor"/>
</dbReference>
<keyword evidence="1" id="KW-0805">Transcription regulation</keyword>
<dbReference type="SUPFAM" id="SSF53822">
    <property type="entry name" value="Periplasmic binding protein-like I"/>
    <property type="match status" value="1"/>
</dbReference>
<evidence type="ECO:0000256" key="2">
    <source>
        <dbReference type="ARBA" id="ARBA00023125"/>
    </source>
</evidence>
<dbReference type="OrthoDB" id="252678at2"/>
<dbReference type="EMBL" id="RBDY01000011">
    <property type="protein sequence ID" value="RKN21592.1"/>
    <property type="molecule type" value="Genomic_DNA"/>
</dbReference>
<dbReference type="InterPro" id="IPR010982">
    <property type="entry name" value="Lambda_DNA-bd_dom_sf"/>
</dbReference>
<evidence type="ECO:0000313" key="7">
    <source>
        <dbReference type="EMBL" id="RKN21592.1"/>
    </source>
</evidence>
<accession>A0A3A9W7M0</accession>
<dbReference type="PROSITE" id="PS00356">
    <property type="entry name" value="HTH_LACI_1"/>
    <property type="match status" value="1"/>
</dbReference>
<dbReference type="CDD" id="cd01392">
    <property type="entry name" value="HTH_LacI"/>
    <property type="match status" value="1"/>
</dbReference>
<dbReference type="GO" id="GO:0003700">
    <property type="term" value="F:DNA-binding transcription factor activity"/>
    <property type="evidence" value="ECO:0007669"/>
    <property type="project" value="TreeGrafter"/>
</dbReference>
<dbReference type="PANTHER" id="PTHR30146:SF153">
    <property type="entry name" value="LACTOSE OPERON REPRESSOR"/>
    <property type="match status" value="1"/>
</dbReference>
<dbReference type="Gene3D" id="3.40.50.2300">
    <property type="match status" value="2"/>
</dbReference>
<keyword evidence="3" id="KW-0804">Transcription</keyword>
<keyword evidence="2" id="KW-0238">DNA-binding</keyword>
<organism evidence="6 9">
    <name type="scientific">Streptomyces radicis</name>
    <dbReference type="NCBI Taxonomy" id="1750517"/>
    <lineage>
        <taxon>Bacteria</taxon>
        <taxon>Bacillati</taxon>
        <taxon>Actinomycetota</taxon>
        <taxon>Actinomycetes</taxon>
        <taxon>Kitasatosporales</taxon>
        <taxon>Streptomycetaceae</taxon>
        <taxon>Streptomyces</taxon>
    </lineage>
</organism>
<dbReference type="SMART" id="SM00354">
    <property type="entry name" value="HTH_LACI"/>
    <property type="match status" value="1"/>
</dbReference>